<dbReference type="RefSeq" id="WP_189482373.1">
    <property type="nucleotide sequence ID" value="NZ_BMYR01000006.1"/>
</dbReference>
<dbReference type="InterPro" id="IPR024096">
    <property type="entry name" value="NO_sig/Golgi_transp_ligand-bd"/>
</dbReference>
<comment type="caution">
    <text evidence="2">The sequence shown here is derived from an EMBL/GenBank/DDBJ whole genome shotgun (WGS) entry which is preliminary data.</text>
</comment>
<evidence type="ECO:0000313" key="2">
    <source>
        <dbReference type="EMBL" id="GGW61031.1"/>
    </source>
</evidence>
<dbReference type="InterPro" id="IPR038158">
    <property type="entry name" value="H-NOX_domain_sf"/>
</dbReference>
<dbReference type="Gene3D" id="3.90.1520.10">
    <property type="entry name" value="H-NOX domain"/>
    <property type="match status" value="1"/>
</dbReference>
<dbReference type="Pfam" id="PF07700">
    <property type="entry name" value="HNOB"/>
    <property type="match status" value="1"/>
</dbReference>
<proteinExistence type="predicted"/>
<evidence type="ECO:0000259" key="1">
    <source>
        <dbReference type="Pfam" id="PF07700"/>
    </source>
</evidence>
<evidence type="ECO:0000313" key="3">
    <source>
        <dbReference type="Proteomes" id="UP000634667"/>
    </source>
</evidence>
<dbReference type="SUPFAM" id="SSF111126">
    <property type="entry name" value="Ligand-binding domain in the NO signalling and Golgi transport"/>
    <property type="match status" value="1"/>
</dbReference>
<dbReference type="EMBL" id="BMYR01000006">
    <property type="protein sequence ID" value="GGW61031.1"/>
    <property type="molecule type" value="Genomic_DNA"/>
</dbReference>
<name>A0ABQ2WLD6_9ALTE</name>
<organism evidence="2 3">
    <name type="scientific">Alishewanella tabrizica</name>
    <dbReference type="NCBI Taxonomy" id="671278"/>
    <lineage>
        <taxon>Bacteria</taxon>
        <taxon>Pseudomonadati</taxon>
        <taxon>Pseudomonadota</taxon>
        <taxon>Gammaproteobacteria</taxon>
        <taxon>Alteromonadales</taxon>
        <taxon>Alteromonadaceae</taxon>
        <taxon>Alishewanella</taxon>
    </lineage>
</organism>
<gene>
    <name evidence="2" type="ORF">GCM10008111_16480</name>
</gene>
<sequence length="181" mass="20370">MKGIIFNILEDMVVEKLGMAAWNSLLEKNAPQGRVYVSAKNYDDSELFSLAQAVGDTLQLPLADVVKAFGHYLFQGLVERHQSVVQRFASFDALVLGIHDVIHVEVNKLYVDPSLPTISCEKTSDNTIKMFYHSPRQLCLCAEGLLYGAADYYKIPITIQHTQCMHLGAEQCELIIEQRHD</sequence>
<protein>
    <recommendedName>
        <fullName evidence="1">Heme NO-binding domain-containing protein</fullName>
    </recommendedName>
</protein>
<reference evidence="3" key="1">
    <citation type="journal article" date="2019" name="Int. J. Syst. Evol. Microbiol.">
        <title>The Global Catalogue of Microorganisms (GCM) 10K type strain sequencing project: providing services to taxonomists for standard genome sequencing and annotation.</title>
        <authorList>
            <consortium name="The Broad Institute Genomics Platform"/>
            <consortium name="The Broad Institute Genome Sequencing Center for Infectious Disease"/>
            <person name="Wu L."/>
            <person name="Ma J."/>
        </authorList>
    </citation>
    <scope>NUCLEOTIDE SEQUENCE [LARGE SCALE GENOMIC DNA]</scope>
    <source>
        <strain evidence="3">KCTC 23723</strain>
    </source>
</reference>
<keyword evidence="3" id="KW-1185">Reference proteome</keyword>
<feature type="domain" description="Heme NO-binding" evidence="1">
    <location>
        <begin position="2"/>
        <end position="161"/>
    </location>
</feature>
<accession>A0ABQ2WLD6</accession>
<dbReference type="InterPro" id="IPR011644">
    <property type="entry name" value="Heme_NO-bd"/>
</dbReference>
<dbReference type="Proteomes" id="UP000634667">
    <property type="component" value="Unassembled WGS sequence"/>
</dbReference>